<feature type="compositionally biased region" description="Basic and acidic residues" evidence="6">
    <location>
        <begin position="145"/>
        <end position="159"/>
    </location>
</feature>
<dbReference type="Pfam" id="PF05633">
    <property type="entry name" value="ROH1-like"/>
    <property type="match status" value="1"/>
</dbReference>
<proteinExistence type="inferred from homology"/>
<evidence type="ECO:0000256" key="4">
    <source>
        <dbReference type="ARBA" id="ARBA00023136"/>
    </source>
</evidence>
<dbReference type="InterPro" id="IPR008511">
    <property type="entry name" value="ROH1-like"/>
</dbReference>
<keyword evidence="3" id="KW-1133">Transmembrane helix</keyword>
<protein>
    <submittedName>
        <fullName evidence="7">Uncharacterized protein</fullName>
    </submittedName>
</protein>
<evidence type="ECO:0000256" key="2">
    <source>
        <dbReference type="ARBA" id="ARBA00022692"/>
    </source>
</evidence>
<accession>A0A2N9IIK7</accession>
<dbReference type="PANTHER" id="PTHR31509">
    <property type="entry name" value="BPS1-LIKE PROTEIN"/>
    <property type="match status" value="1"/>
</dbReference>
<comment type="similarity">
    <text evidence="5">Belongs to the ROH1 family.</text>
</comment>
<evidence type="ECO:0000256" key="3">
    <source>
        <dbReference type="ARBA" id="ARBA00022989"/>
    </source>
</evidence>
<evidence type="ECO:0000256" key="6">
    <source>
        <dbReference type="SAM" id="MobiDB-lite"/>
    </source>
</evidence>
<reference evidence="7" key="1">
    <citation type="submission" date="2018-02" db="EMBL/GenBank/DDBJ databases">
        <authorList>
            <person name="Cohen D.B."/>
            <person name="Kent A.D."/>
        </authorList>
    </citation>
    <scope>NUCLEOTIDE SEQUENCE</scope>
</reference>
<comment type="subcellular location">
    <subcellularLocation>
        <location evidence="1">Membrane</location>
        <topology evidence="1">Single-pass membrane protein</topology>
    </subcellularLocation>
</comment>
<gene>
    <name evidence="7" type="ORF">FSB_LOCUS53429</name>
</gene>
<keyword evidence="2" id="KW-0812">Transmembrane</keyword>
<sequence>MNLTDIPHFLSFSPFKKHSHSFLKTKTNANSNTNDVVRAFEHSLLLRLKALNPPSISLSWLSLTLDFISFTHTQARSLISNLNLSSDSDLDDSLAWYLDDHSVKLLDLCNSISSEIERFKHRRLFLNFLLQLLSPSDSNVPPSPEKLRRARDSLSDWDKNNNNNNGSRINKTSAPDLIRDLAAGLGTRGKISGAQNKNLLRRTILGVGSLTVYFSSVLVSLLYGSGSHEIVTVRVLSDEFSWADSFNSIQTELTRKFRERVKGVVLLFQEFDDVATRAREVCDVIDDDKKGTESLNDVVGELRKLTDVFSENLDRLSNSVNGMFDTVLCTRNGVLENVKVSGFKKEKPTKKQVTV</sequence>
<organism evidence="7">
    <name type="scientific">Fagus sylvatica</name>
    <name type="common">Beechnut</name>
    <dbReference type="NCBI Taxonomy" id="28930"/>
    <lineage>
        <taxon>Eukaryota</taxon>
        <taxon>Viridiplantae</taxon>
        <taxon>Streptophyta</taxon>
        <taxon>Embryophyta</taxon>
        <taxon>Tracheophyta</taxon>
        <taxon>Spermatophyta</taxon>
        <taxon>Magnoliopsida</taxon>
        <taxon>eudicotyledons</taxon>
        <taxon>Gunneridae</taxon>
        <taxon>Pentapetalae</taxon>
        <taxon>rosids</taxon>
        <taxon>fabids</taxon>
        <taxon>Fagales</taxon>
        <taxon>Fagaceae</taxon>
        <taxon>Fagus</taxon>
    </lineage>
</organism>
<feature type="region of interest" description="Disordered" evidence="6">
    <location>
        <begin position="137"/>
        <end position="172"/>
    </location>
</feature>
<keyword evidence="4" id="KW-0472">Membrane</keyword>
<name>A0A2N9IIK7_FAGSY</name>
<dbReference type="GO" id="GO:0016020">
    <property type="term" value="C:membrane"/>
    <property type="evidence" value="ECO:0007669"/>
    <property type="project" value="UniProtKB-SubCell"/>
</dbReference>
<evidence type="ECO:0000256" key="1">
    <source>
        <dbReference type="ARBA" id="ARBA00004167"/>
    </source>
</evidence>
<dbReference type="AlphaFoldDB" id="A0A2N9IIK7"/>
<dbReference type="EMBL" id="OIVN01006122">
    <property type="protein sequence ID" value="SPD25547.1"/>
    <property type="molecule type" value="Genomic_DNA"/>
</dbReference>
<evidence type="ECO:0000256" key="5">
    <source>
        <dbReference type="ARBA" id="ARBA00035114"/>
    </source>
</evidence>
<evidence type="ECO:0000313" key="7">
    <source>
        <dbReference type="EMBL" id="SPD25547.1"/>
    </source>
</evidence>